<dbReference type="FunFam" id="3.30.460.10:FF:000001">
    <property type="entry name" value="GTP pyrophosphokinase RelA"/>
    <property type="match status" value="1"/>
</dbReference>
<dbReference type="SUPFAM" id="SSF81271">
    <property type="entry name" value="TGS-like"/>
    <property type="match status" value="1"/>
</dbReference>
<evidence type="ECO:0000256" key="1">
    <source>
        <dbReference type="ARBA" id="ARBA00007476"/>
    </source>
</evidence>
<dbReference type="InterPro" id="IPR033655">
    <property type="entry name" value="TGS_RelA/SpoT"/>
</dbReference>
<dbReference type="Proteomes" id="UP000228777">
    <property type="component" value="Unassembled WGS sequence"/>
</dbReference>
<dbReference type="FunFam" id="3.10.20.30:FF:000002">
    <property type="entry name" value="GTP pyrophosphokinase (RelA/SpoT)"/>
    <property type="match status" value="1"/>
</dbReference>
<dbReference type="PANTHER" id="PTHR21262">
    <property type="entry name" value="GUANOSINE-3',5'-BIS DIPHOSPHATE 3'-PYROPHOSPHOHYDROLASE"/>
    <property type="match status" value="1"/>
</dbReference>
<dbReference type="InterPro" id="IPR012675">
    <property type="entry name" value="Beta-grasp_dom_sf"/>
</dbReference>
<evidence type="ECO:0000313" key="4">
    <source>
        <dbReference type="Proteomes" id="UP000228777"/>
    </source>
</evidence>
<comment type="similarity">
    <text evidence="1">Belongs to the RelA/SpoT family.</text>
</comment>
<reference evidence="4" key="1">
    <citation type="submission" date="2017-09" db="EMBL/GenBank/DDBJ databases">
        <title>Depth-based differentiation of microbial function through sediment-hosted aquifers and enrichment of novel symbionts in the deep terrestrial subsurface.</title>
        <authorList>
            <person name="Probst A.J."/>
            <person name="Ladd B."/>
            <person name="Jarett J.K."/>
            <person name="Geller-Mcgrath D.E."/>
            <person name="Sieber C.M.K."/>
            <person name="Emerson J.B."/>
            <person name="Anantharaman K."/>
            <person name="Thomas B.C."/>
            <person name="Malmstrom R."/>
            <person name="Stieglmeier M."/>
            <person name="Klingl A."/>
            <person name="Woyke T."/>
            <person name="Ryan C.M."/>
            <person name="Banfield J.F."/>
        </authorList>
    </citation>
    <scope>NUCLEOTIDE SEQUENCE [LARGE SCALE GENOMIC DNA]</scope>
</reference>
<accession>A0A2M6Z4H2</accession>
<proteinExistence type="inferred from homology"/>
<dbReference type="InterPro" id="IPR012676">
    <property type="entry name" value="TGS-like"/>
</dbReference>
<dbReference type="Pfam" id="PF13328">
    <property type="entry name" value="HD_4"/>
    <property type="match status" value="1"/>
</dbReference>
<protein>
    <recommendedName>
        <fullName evidence="2">TGS domain-containing protein</fullName>
    </recommendedName>
</protein>
<organism evidence="3 4">
    <name type="scientific">bacterium (Candidatus Gribaldobacteria) CG07_land_8_20_14_0_80_33_18</name>
    <dbReference type="NCBI Taxonomy" id="2014272"/>
    <lineage>
        <taxon>Bacteria</taxon>
        <taxon>Candidatus Gribaldobacteria</taxon>
    </lineage>
</organism>
<dbReference type="Gene3D" id="3.30.460.10">
    <property type="entry name" value="Beta Polymerase, domain 2"/>
    <property type="match status" value="1"/>
</dbReference>
<dbReference type="InterPro" id="IPR007685">
    <property type="entry name" value="RelA_SpoT"/>
</dbReference>
<dbReference type="Gene3D" id="1.10.3210.10">
    <property type="entry name" value="Hypothetical protein af1432"/>
    <property type="match status" value="1"/>
</dbReference>
<dbReference type="Gene3D" id="3.10.20.30">
    <property type="match status" value="1"/>
</dbReference>
<dbReference type="CDD" id="cd01668">
    <property type="entry name" value="TGS_RSH"/>
    <property type="match status" value="1"/>
</dbReference>
<dbReference type="Pfam" id="PF02824">
    <property type="entry name" value="TGS"/>
    <property type="match status" value="1"/>
</dbReference>
<dbReference type="SUPFAM" id="SSF109604">
    <property type="entry name" value="HD-domain/PDEase-like"/>
    <property type="match status" value="1"/>
</dbReference>
<dbReference type="PANTHER" id="PTHR21262:SF31">
    <property type="entry name" value="GTP PYROPHOSPHOKINASE"/>
    <property type="match status" value="1"/>
</dbReference>
<dbReference type="EMBL" id="PEWP01000005">
    <property type="protein sequence ID" value="PIU47290.1"/>
    <property type="molecule type" value="Genomic_DNA"/>
</dbReference>
<sequence>MEKITNLAITILKKNFNEGDFIFSHSLRVALILKGMGLDDVSVSCGVLHEFPETVLESLNELAGVGEDCQKDILKVIKKFKQLEELCSGKIKFKFQPLNKWQKFFLDLRAENLRKMFFAITGDLRPIFLSLANKLDEMQNIGQFKKEEQIRKCLESLEIFSPLAYGLGMGEIKGQLEDLAFPLLYPKEYQWLENNVKEKYKEQKEYLRQIKLSLVKILEEENIKPIKIEARTKHYFSLYQKLLRYNMDIDKIYDLVALRIIVPDVETCYQTLGVLHKFYQPLPSRIKDYVASPKPNGYRALHTTVICLEGRIVEIQIKTYEMYREAEYGPAAHLEYKEELPKKTYKHQFYWLEQLRKWQEEVKDTKKISEYLRSELFKDRIFVMTPKGDVINLPREATPIDFAYAVHTAIGNSVAGCKINGKISKLSHPLKGGETIEIIKDDNAHPSADWLLFAKTKLACDRIKKWLEKNRGLEISIKKKETKTIKKSILSAFFPIRPKNIVQICLEGEAGFLVSLAKCCLPKEGDEIEAFITKIKGAAIHKKDCENLKKLKERCPEKIITATWRKFTI</sequence>
<gene>
    <name evidence="3" type="ORF">COS93_00105</name>
</gene>
<evidence type="ECO:0000313" key="3">
    <source>
        <dbReference type="EMBL" id="PIU47290.1"/>
    </source>
</evidence>
<dbReference type="PROSITE" id="PS51880">
    <property type="entry name" value="TGS"/>
    <property type="match status" value="1"/>
</dbReference>
<dbReference type="InterPro" id="IPR004095">
    <property type="entry name" value="TGS"/>
</dbReference>
<dbReference type="SMART" id="SM00954">
    <property type="entry name" value="RelA_SpoT"/>
    <property type="match status" value="1"/>
</dbReference>
<dbReference type="GO" id="GO:0005886">
    <property type="term" value="C:plasma membrane"/>
    <property type="evidence" value="ECO:0007669"/>
    <property type="project" value="TreeGrafter"/>
</dbReference>
<dbReference type="GO" id="GO:0015969">
    <property type="term" value="P:guanosine tetraphosphate metabolic process"/>
    <property type="evidence" value="ECO:0007669"/>
    <property type="project" value="InterPro"/>
</dbReference>
<comment type="caution">
    <text evidence="3">The sequence shown here is derived from an EMBL/GenBank/DDBJ whole genome shotgun (WGS) entry which is preliminary data.</text>
</comment>
<feature type="domain" description="TGS" evidence="2">
    <location>
        <begin position="379"/>
        <end position="440"/>
    </location>
</feature>
<name>A0A2M6Z4H2_9BACT</name>
<dbReference type="SUPFAM" id="SSF81301">
    <property type="entry name" value="Nucleotidyltransferase"/>
    <property type="match status" value="1"/>
</dbReference>
<dbReference type="InterPro" id="IPR043519">
    <property type="entry name" value="NT_sf"/>
</dbReference>
<evidence type="ECO:0000259" key="2">
    <source>
        <dbReference type="PROSITE" id="PS51880"/>
    </source>
</evidence>
<dbReference type="AlphaFoldDB" id="A0A2M6Z4H2"/>
<dbReference type="CDD" id="cd05399">
    <property type="entry name" value="NT_Rel-Spo_like"/>
    <property type="match status" value="1"/>
</dbReference>
<dbReference type="Pfam" id="PF04607">
    <property type="entry name" value="RelA_SpoT"/>
    <property type="match status" value="1"/>
</dbReference>